<accession>A0A5S9XQU1</accession>
<sequence length="95" mass="10718">MSKLRFKLQNKSQSERNQGLITRATHLPKAVEEPVTEVVADIRREAVMNTEEVVVTRDIAEVTDLVAVVVEKDTVVVVVREVAKEEMTLEITEET</sequence>
<dbReference type="Proteomes" id="UP000434276">
    <property type="component" value="Unassembled WGS sequence"/>
</dbReference>
<protein>
    <submittedName>
        <fullName evidence="1">Uncharacterized protein</fullName>
    </submittedName>
</protein>
<evidence type="ECO:0000313" key="2">
    <source>
        <dbReference type="Proteomes" id="UP000434276"/>
    </source>
</evidence>
<dbReference type="EMBL" id="CACSHJ010000095">
    <property type="protein sequence ID" value="CAA0394376.1"/>
    <property type="molecule type" value="Genomic_DNA"/>
</dbReference>
<name>A0A5S9XQU1_ARATH</name>
<proteinExistence type="predicted"/>
<organism evidence="1 2">
    <name type="scientific">Arabidopsis thaliana</name>
    <name type="common">Mouse-ear cress</name>
    <dbReference type="NCBI Taxonomy" id="3702"/>
    <lineage>
        <taxon>Eukaryota</taxon>
        <taxon>Viridiplantae</taxon>
        <taxon>Streptophyta</taxon>
        <taxon>Embryophyta</taxon>
        <taxon>Tracheophyta</taxon>
        <taxon>Spermatophyta</taxon>
        <taxon>Magnoliopsida</taxon>
        <taxon>eudicotyledons</taxon>
        <taxon>Gunneridae</taxon>
        <taxon>Pentapetalae</taxon>
        <taxon>rosids</taxon>
        <taxon>malvids</taxon>
        <taxon>Brassicales</taxon>
        <taxon>Brassicaceae</taxon>
        <taxon>Camelineae</taxon>
        <taxon>Arabidopsis</taxon>
    </lineage>
</organism>
<gene>
    <name evidence="1" type="ORF">C24_LOCUS17467</name>
</gene>
<reference evidence="1 2" key="1">
    <citation type="submission" date="2019-12" db="EMBL/GenBank/DDBJ databases">
        <authorList>
            <person name="Jiao W.-B."/>
            <person name="Schneeberger K."/>
        </authorList>
    </citation>
    <scope>NUCLEOTIDE SEQUENCE [LARGE SCALE GENOMIC DNA]</scope>
    <source>
        <strain evidence="2">cv. C24</strain>
    </source>
</reference>
<evidence type="ECO:0000313" key="1">
    <source>
        <dbReference type="EMBL" id="CAA0394376.1"/>
    </source>
</evidence>
<dbReference type="AlphaFoldDB" id="A0A5S9XQU1"/>